<reference evidence="2 3" key="1">
    <citation type="journal article" date="2012" name="J. Bacteriol.">
        <title>Draft Genome Sequence of the Extremely Halophilic Archaeon Halogranum salarium B-1T.</title>
        <authorList>
            <person name="Kim K.K."/>
            <person name="Lee K.C."/>
            <person name="Lee J.S."/>
        </authorList>
    </citation>
    <scope>NUCLEOTIDE SEQUENCE [LARGE SCALE GENOMIC DNA]</scope>
    <source>
        <strain evidence="2 3">B-1</strain>
    </source>
</reference>
<dbReference type="OrthoDB" id="200598at183963"/>
<dbReference type="SUPFAM" id="SSF57802">
    <property type="entry name" value="Rubredoxin-like"/>
    <property type="match status" value="1"/>
</dbReference>
<gene>
    <name evidence="2" type="ORF">HSB1_45050</name>
</gene>
<sequence length="61" mass="6704">MLYECRFCEQGFVGHPGESCPDCGADDEEFPNGYLRTTPTTPEMAYRREPGSPHSGGTSTM</sequence>
<dbReference type="Proteomes" id="UP000007813">
    <property type="component" value="Unassembled WGS sequence"/>
</dbReference>
<dbReference type="AlphaFoldDB" id="J3JD25"/>
<organism evidence="2 3">
    <name type="scientific">Halogranum salarium B-1</name>
    <dbReference type="NCBI Taxonomy" id="1210908"/>
    <lineage>
        <taxon>Archaea</taxon>
        <taxon>Methanobacteriati</taxon>
        <taxon>Methanobacteriota</taxon>
        <taxon>Stenosarchaea group</taxon>
        <taxon>Halobacteria</taxon>
        <taxon>Halobacteriales</taxon>
        <taxon>Haloferacaceae</taxon>
    </lineage>
</organism>
<name>J3JD25_9EURY</name>
<comment type="caution">
    <text evidence="2">The sequence shown here is derived from an EMBL/GenBank/DDBJ whole genome shotgun (WGS) entry which is preliminary data.</text>
</comment>
<evidence type="ECO:0000313" key="2">
    <source>
        <dbReference type="EMBL" id="EJN57119.1"/>
    </source>
</evidence>
<accession>J3JD25</accession>
<protein>
    <submittedName>
        <fullName evidence="2">Uncharacterized protein</fullName>
    </submittedName>
</protein>
<dbReference type="EMBL" id="ALJD01000016">
    <property type="protein sequence ID" value="EJN57119.1"/>
    <property type="molecule type" value="Genomic_DNA"/>
</dbReference>
<dbReference type="RefSeq" id="WP_009377827.1">
    <property type="nucleotide sequence ID" value="NZ_ALJD01000016.1"/>
</dbReference>
<evidence type="ECO:0000313" key="3">
    <source>
        <dbReference type="Proteomes" id="UP000007813"/>
    </source>
</evidence>
<feature type="region of interest" description="Disordered" evidence="1">
    <location>
        <begin position="31"/>
        <end position="61"/>
    </location>
</feature>
<proteinExistence type="predicted"/>
<evidence type="ECO:0000256" key="1">
    <source>
        <dbReference type="SAM" id="MobiDB-lite"/>
    </source>
</evidence>